<dbReference type="RefSeq" id="WP_184870514.1">
    <property type="nucleotide sequence ID" value="NZ_BAAAWY010000021.1"/>
</dbReference>
<accession>A0A7W9KSQ7</accession>
<feature type="transmembrane region" description="Helical" evidence="1">
    <location>
        <begin position="65"/>
        <end position="89"/>
    </location>
</feature>
<keyword evidence="1" id="KW-0812">Transmembrane</keyword>
<keyword evidence="1" id="KW-1133">Transmembrane helix</keyword>
<sequence>MSLRIWADDTVAEATGRHRRRDPVRPVTGGPAGNARLTAWLGALLLTLFLAELATLLAVEDLLSWHIVIGVLLVPPALVKTGSTAWRVVRYYVGHPAYRKSGPPPMLLRVLGPLVVLSTLAVLGTGLALIALGPDAGRVPLLVLIGYRVSALTLHQGTFIVWATVTGLHTVGRLVPALRILSGPTAAGDAVPGRRQRGVLLLATVLVAVLAAVLVLNASSAWLTADLHRHHAPRETTIGP</sequence>
<dbReference type="EMBL" id="JACHIR010000005">
    <property type="protein sequence ID" value="MBB5898049.1"/>
    <property type="molecule type" value="Genomic_DNA"/>
</dbReference>
<evidence type="ECO:0000313" key="2">
    <source>
        <dbReference type="EMBL" id="MBB5898049.1"/>
    </source>
</evidence>
<feature type="transmembrane region" description="Helical" evidence="1">
    <location>
        <begin position="110"/>
        <end position="132"/>
    </location>
</feature>
<evidence type="ECO:0000313" key="3">
    <source>
        <dbReference type="Proteomes" id="UP000585638"/>
    </source>
</evidence>
<gene>
    <name evidence="2" type="ORF">BJ998_009308</name>
</gene>
<feature type="transmembrane region" description="Helical" evidence="1">
    <location>
        <begin position="199"/>
        <end position="223"/>
    </location>
</feature>
<feature type="transmembrane region" description="Helical" evidence="1">
    <location>
        <begin position="37"/>
        <end position="59"/>
    </location>
</feature>
<evidence type="ECO:0000256" key="1">
    <source>
        <dbReference type="SAM" id="Phobius"/>
    </source>
</evidence>
<organism evidence="2 3">
    <name type="scientific">Kutzneria kofuensis</name>
    <dbReference type="NCBI Taxonomy" id="103725"/>
    <lineage>
        <taxon>Bacteria</taxon>
        <taxon>Bacillati</taxon>
        <taxon>Actinomycetota</taxon>
        <taxon>Actinomycetes</taxon>
        <taxon>Pseudonocardiales</taxon>
        <taxon>Pseudonocardiaceae</taxon>
        <taxon>Kutzneria</taxon>
    </lineage>
</organism>
<dbReference type="AlphaFoldDB" id="A0A7W9KSQ7"/>
<reference evidence="2 3" key="1">
    <citation type="submission" date="2020-08" db="EMBL/GenBank/DDBJ databases">
        <title>Sequencing the genomes of 1000 actinobacteria strains.</title>
        <authorList>
            <person name="Klenk H.-P."/>
        </authorList>
    </citation>
    <scope>NUCLEOTIDE SEQUENCE [LARGE SCALE GENOMIC DNA]</scope>
    <source>
        <strain evidence="2 3">DSM 43851</strain>
    </source>
</reference>
<keyword evidence="1" id="KW-0472">Membrane</keyword>
<proteinExistence type="predicted"/>
<dbReference type="Proteomes" id="UP000585638">
    <property type="component" value="Unassembled WGS sequence"/>
</dbReference>
<comment type="caution">
    <text evidence="2">The sequence shown here is derived from an EMBL/GenBank/DDBJ whole genome shotgun (WGS) entry which is preliminary data.</text>
</comment>
<name>A0A7W9KSQ7_9PSEU</name>
<keyword evidence="3" id="KW-1185">Reference proteome</keyword>
<protein>
    <submittedName>
        <fullName evidence="2">Uncharacterized protein</fullName>
    </submittedName>
</protein>